<evidence type="ECO:0000256" key="6">
    <source>
        <dbReference type="ARBA" id="ARBA00022741"/>
    </source>
</evidence>
<proteinExistence type="inferred from homology"/>
<comment type="catalytic activity">
    <reaction evidence="9 10 11">
        <text>adenosine(37) in tRNA + dimethylallyl diphosphate = N(6)-dimethylallyladenosine(37) in tRNA + diphosphate</text>
        <dbReference type="Rhea" id="RHEA:26482"/>
        <dbReference type="Rhea" id="RHEA-COMP:10162"/>
        <dbReference type="Rhea" id="RHEA-COMP:10375"/>
        <dbReference type="ChEBI" id="CHEBI:33019"/>
        <dbReference type="ChEBI" id="CHEBI:57623"/>
        <dbReference type="ChEBI" id="CHEBI:74411"/>
        <dbReference type="ChEBI" id="CHEBI:74415"/>
        <dbReference type="EC" id="2.5.1.75"/>
    </reaction>
</comment>
<keyword evidence="8 10" id="KW-0460">Magnesium</keyword>
<accession>A0ABU5N067</accession>
<evidence type="ECO:0000256" key="3">
    <source>
        <dbReference type="ARBA" id="ARBA00005842"/>
    </source>
</evidence>
<keyword evidence="4 10" id="KW-0808">Transferase</keyword>
<dbReference type="InterPro" id="IPR027417">
    <property type="entry name" value="P-loop_NTPase"/>
</dbReference>
<dbReference type="Gene3D" id="1.10.287.890">
    <property type="entry name" value="Crystal structure of tRNA isopentenylpyrophosphate transferase (bh2366) domain"/>
    <property type="match status" value="1"/>
</dbReference>
<dbReference type="GO" id="GO:0052381">
    <property type="term" value="F:tRNA dimethylallyltransferase activity"/>
    <property type="evidence" value="ECO:0007669"/>
    <property type="project" value="UniProtKB-EC"/>
</dbReference>
<evidence type="ECO:0000256" key="10">
    <source>
        <dbReference type="HAMAP-Rule" id="MF_00185"/>
    </source>
</evidence>
<dbReference type="Gene3D" id="3.40.50.300">
    <property type="entry name" value="P-loop containing nucleotide triphosphate hydrolases"/>
    <property type="match status" value="1"/>
</dbReference>
<gene>
    <name evidence="10 14" type="primary">miaA</name>
    <name evidence="14" type="ORF">P9H32_14355</name>
</gene>
<feature type="site" description="Interaction with substrate tRNA" evidence="10">
    <location>
        <position position="100"/>
    </location>
</feature>
<evidence type="ECO:0000256" key="8">
    <source>
        <dbReference type="ARBA" id="ARBA00022842"/>
    </source>
</evidence>
<keyword evidence="6 10" id="KW-0547">Nucleotide-binding</keyword>
<evidence type="ECO:0000256" key="4">
    <source>
        <dbReference type="ARBA" id="ARBA00022679"/>
    </source>
</evidence>
<evidence type="ECO:0000256" key="5">
    <source>
        <dbReference type="ARBA" id="ARBA00022694"/>
    </source>
</evidence>
<evidence type="ECO:0000256" key="2">
    <source>
        <dbReference type="ARBA" id="ARBA00003213"/>
    </source>
</evidence>
<evidence type="ECO:0000256" key="1">
    <source>
        <dbReference type="ARBA" id="ARBA00001946"/>
    </source>
</evidence>
<dbReference type="EC" id="2.5.1.75" evidence="10"/>
<evidence type="ECO:0000256" key="13">
    <source>
        <dbReference type="RuleBase" id="RU003785"/>
    </source>
</evidence>
<organism evidence="14 15">
    <name type="scientific">Pontiella agarivorans</name>
    <dbReference type="NCBI Taxonomy" id="3038953"/>
    <lineage>
        <taxon>Bacteria</taxon>
        <taxon>Pseudomonadati</taxon>
        <taxon>Kiritimatiellota</taxon>
        <taxon>Kiritimatiellia</taxon>
        <taxon>Kiritimatiellales</taxon>
        <taxon>Pontiellaceae</taxon>
        <taxon>Pontiella</taxon>
    </lineage>
</organism>
<keyword evidence="5 10" id="KW-0819">tRNA processing</keyword>
<comment type="function">
    <text evidence="2 10 12">Catalyzes the transfer of a dimethylallyl group onto the adenine at position 37 in tRNAs that read codons beginning with uridine, leading to the formation of N6-(dimethylallyl)adenosine (i(6)A).</text>
</comment>
<dbReference type="InterPro" id="IPR039657">
    <property type="entry name" value="Dimethylallyltransferase"/>
</dbReference>
<feature type="binding site" evidence="10">
    <location>
        <begin position="13"/>
        <end position="20"/>
    </location>
    <ligand>
        <name>ATP</name>
        <dbReference type="ChEBI" id="CHEBI:30616"/>
    </ligand>
</feature>
<dbReference type="EMBL" id="JARVCO010000012">
    <property type="protein sequence ID" value="MDZ8119808.1"/>
    <property type="molecule type" value="Genomic_DNA"/>
</dbReference>
<evidence type="ECO:0000256" key="12">
    <source>
        <dbReference type="RuleBase" id="RU003784"/>
    </source>
</evidence>
<dbReference type="PANTHER" id="PTHR11088:SF60">
    <property type="entry name" value="TRNA DIMETHYLALLYLTRANSFERASE"/>
    <property type="match status" value="1"/>
</dbReference>
<feature type="region of interest" description="Interaction with substrate tRNA" evidence="10">
    <location>
        <begin position="38"/>
        <end position="41"/>
    </location>
</feature>
<evidence type="ECO:0000256" key="7">
    <source>
        <dbReference type="ARBA" id="ARBA00022840"/>
    </source>
</evidence>
<comment type="cofactor">
    <cofactor evidence="1 10">
        <name>Mg(2+)</name>
        <dbReference type="ChEBI" id="CHEBI:18420"/>
    </cofactor>
</comment>
<reference evidence="14 15" key="1">
    <citation type="journal article" date="2024" name="Appl. Environ. Microbiol.">
        <title>Pontiella agarivorans sp. nov., a novel marine anaerobic bacterium capable of degrading macroalgal polysaccharides and fixing nitrogen.</title>
        <authorList>
            <person name="Liu N."/>
            <person name="Kivenson V."/>
            <person name="Peng X."/>
            <person name="Cui Z."/>
            <person name="Lankiewicz T.S."/>
            <person name="Gosselin K.M."/>
            <person name="English C.J."/>
            <person name="Blair E.M."/>
            <person name="O'Malley M.A."/>
            <person name="Valentine D.L."/>
        </authorList>
    </citation>
    <scope>NUCLEOTIDE SEQUENCE [LARGE SCALE GENOMIC DNA]</scope>
    <source>
        <strain evidence="14 15">NLcol2</strain>
    </source>
</reference>
<feature type="site" description="Interaction with substrate tRNA" evidence="10">
    <location>
        <position position="122"/>
    </location>
</feature>
<dbReference type="SUPFAM" id="SSF52540">
    <property type="entry name" value="P-loop containing nucleoside triphosphate hydrolases"/>
    <property type="match status" value="2"/>
</dbReference>
<dbReference type="InterPro" id="IPR018022">
    <property type="entry name" value="IPT"/>
</dbReference>
<evidence type="ECO:0000256" key="9">
    <source>
        <dbReference type="ARBA" id="ARBA00049563"/>
    </source>
</evidence>
<keyword evidence="7 10" id="KW-0067">ATP-binding</keyword>
<name>A0ABU5N067_9BACT</name>
<comment type="caution">
    <text evidence="10">Lacks conserved residue(s) required for the propagation of feature annotation.</text>
</comment>
<feature type="binding site" evidence="10">
    <location>
        <begin position="15"/>
        <end position="20"/>
    </location>
    <ligand>
        <name>substrate</name>
    </ligand>
</feature>
<protein>
    <recommendedName>
        <fullName evidence="10">tRNA dimethylallyltransferase</fullName>
        <ecNumber evidence="10">2.5.1.75</ecNumber>
    </recommendedName>
    <alternativeName>
        <fullName evidence="10">Dimethylallyl diphosphate:tRNA dimethylallyltransferase</fullName>
        <shortName evidence="10">DMAPP:tRNA dimethylallyltransferase</shortName>
        <shortName evidence="10">DMATase</shortName>
    </alternativeName>
    <alternativeName>
        <fullName evidence="10">Isopentenyl-diphosphate:tRNA isopentenyltransferase</fullName>
        <shortName evidence="10">IPP transferase</shortName>
        <shortName evidence="10">IPPT</shortName>
        <shortName evidence="10">IPTase</shortName>
    </alternativeName>
</protein>
<dbReference type="Proteomes" id="UP001290861">
    <property type="component" value="Unassembled WGS sequence"/>
</dbReference>
<dbReference type="HAMAP" id="MF_00185">
    <property type="entry name" value="IPP_trans"/>
    <property type="match status" value="1"/>
</dbReference>
<keyword evidence="15" id="KW-1185">Reference proteome</keyword>
<dbReference type="RefSeq" id="WP_322609590.1">
    <property type="nucleotide sequence ID" value="NZ_JARVCO010000012.1"/>
</dbReference>
<evidence type="ECO:0000313" key="14">
    <source>
        <dbReference type="EMBL" id="MDZ8119808.1"/>
    </source>
</evidence>
<evidence type="ECO:0000256" key="11">
    <source>
        <dbReference type="RuleBase" id="RU003783"/>
    </source>
</evidence>
<dbReference type="NCBIfam" id="TIGR00174">
    <property type="entry name" value="miaA"/>
    <property type="match status" value="1"/>
</dbReference>
<dbReference type="PANTHER" id="PTHR11088">
    <property type="entry name" value="TRNA DIMETHYLALLYLTRANSFERASE"/>
    <property type="match status" value="1"/>
</dbReference>
<comment type="similarity">
    <text evidence="3 10 13">Belongs to the IPP transferase family.</text>
</comment>
<evidence type="ECO:0000313" key="15">
    <source>
        <dbReference type="Proteomes" id="UP001290861"/>
    </source>
</evidence>
<comment type="caution">
    <text evidence="14">The sequence shown here is derived from an EMBL/GenBank/DDBJ whole genome shotgun (WGS) entry which is preliminary data.</text>
</comment>
<sequence length="305" mass="33900">MPDAGLHAYFVIGPTASGKSAVAQYIAEREGQLIVSADSMNIYRGMDIGTAKPTSEDRKKADYAGFDLAGPTEKFNVAAYLDAVRPSFQSGRDIIVAGGTGLYVKCLTEGFDDVAPENSRLRNELEALDFQTLEKQAQTEAAEFYNNLTEDDQQNPRRLIRILERAAGSGRYDRSWNSRPKPKLVGLHVERPVLLERIEMRVDAMYAAGLLDEAEALIKLELSQTAMQAIGYAEAFAVLNNEMTLDEAKEKTVIRTRQLAKRQMTWFRNQLNVEWIDTAAFQSLEKLAAAVSNVWKDTGPAPVVF</sequence>
<dbReference type="Pfam" id="PF01715">
    <property type="entry name" value="IPPT"/>
    <property type="match status" value="1"/>
</dbReference>
<comment type="subunit">
    <text evidence="10">Monomer.</text>
</comment>